<dbReference type="EMBL" id="UPXZ01000025">
    <property type="protein sequence ID" value="VBB45738.1"/>
    <property type="molecule type" value="Genomic_DNA"/>
</dbReference>
<feature type="chain" id="PRO_5024811180" evidence="1">
    <location>
        <begin position="20"/>
        <end position="401"/>
    </location>
</feature>
<keyword evidence="1" id="KW-0732">Signal</keyword>
<protein>
    <submittedName>
        <fullName evidence="2">Uncharacterized protein</fullName>
    </submittedName>
</protein>
<organism evidence="2">
    <name type="scientific">uncultured Paludibacter sp</name>
    <dbReference type="NCBI Taxonomy" id="497635"/>
    <lineage>
        <taxon>Bacteria</taxon>
        <taxon>Pseudomonadati</taxon>
        <taxon>Bacteroidota</taxon>
        <taxon>Bacteroidia</taxon>
        <taxon>Bacteroidales</taxon>
        <taxon>Paludibacteraceae</taxon>
        <taxon>Paludibacter</taxon>
        <taxon>environmental samples</taxon>
    </lineage>
</organism>
<reference evidence="2" key="1">
    <citation type="submission" date="2018-07" db="EMBL/GenBank/DDBJ databases">
        <authorList>
            <consortium name="Genoscope - CEA"/>
            <person name="William W."/>
        </authorList>
    </citation>
    <scope>NUCLEOTIDE SEQUENCE</scope>
    <source>
        <strain evidence="2">IK1</strain>
    </source>
</reference>
<proteinExistence type="predicted"/>
<evidence type="ECO:0000313" key="2">
    <source>
        <dbReference type="EMBL" id="VBB45738.1"/>
    </source>
</evidence>
<sequence>MNRLYILLFSILSIVSLQAQENDTINHLYENPSDSTIVQKEKSHLAFNGQVTAWSVFQFTKPMNTQIGGRFVPVLTGNWKLSEKTKLDFEASLHLNGTMNLSGTDYDTATYVFKPYRLWARYFGENWEIRGGLQQINFGSARMFRPLMWFDGMDPRDPLKLTDGVYGVLGKYFFENNANIWFWTLLGNKNRKGFELLGSATWVPEIGGRAEMPIGPGEIAVSTHFRKADIHSLISSVPEKTYINESRIGLDGKWDVGIGLWFESSISMFEKSEYPISIFNDMWNLGADYTIPVGSGLGVTFEYFRYHIGTKIWKEGEAFNLLGSMFTYPVSLIDNASAMFFYVNEAKGWFNYLSYKRTYDNWDIYLIGFWNPEINLPLGGNMSGKNLFSGKGLQLMVNYNF</sequence>
<accession>A0A653ACD7</accession>
<name>A0A653ACD7_9BACT</name>
<gene>
    <name evidence="2" type="ORF">TRIP_D310133</name>
</gene>
<dbReference type="AlphaFoldDB" id="A0A653ACD7"/>
<feature type="signal peptide" evidence="1">
    <location>
        <begin position="1"/>
        <end position="19"/>
    </location>
</feature>
<evidence type="ECO:0000256" key="1">
    <source>
        <dbReference type="SAM" id="SignalP"/>
    </source>
</evidence>